<reference evidence="1 2" key="1">
    <citation type="journal article" date="2019" name="Nat. Ecol. Evol.">
        <title>Megaphylogeny resolves global patterns of mushroom evolution.</title>
        <authorList>
            <person name="Varga T."/>
            <person name="Krizsan K."/>
            <person name="Foldi C."/>
            <person name="Dima B."/>
            <person name="Sanchez-Garcia M."/>
            <person name="Sanchez-Ramirez S."/>
            <person name="Szollosi G.J."/>
            <person name="Szarkandi J.G."/>
            <person name="Papp V."/>
            <person name="Albert L."/>
            <person name="Andreopoulos W."/>
            <person name="Angelini C."/>
            <person name="Antonin V."/>
            <person name="Barry K.W."/>
            <person name="Bougher N.L."/>
            <person name="Buchanan P."/>
            <person name="Buyck B."/>
            <person name="Bense V."/>
            <person name="Catcheside P."/>
            <person name="Chovatia M."/>
            <person name="Cooper J."/>
            <person name="Damon W."/>
            <person name="Desjardin D."/>
            <person name="Finy P."/>
            <person name="Geml J."/>
            <person name="Haridas S."/>
            <person name="Hughes K."/>
            <person name="Justo A."/>
            <person name="Karasinski D."/>
            <person name="Kautmanova I."/>
            <person name="Kiss B."/>
            <person name="Kocsube S."/>
            <person name="Kotiranta H."/>
            <person name="LaButti K.M."/>
            <person name="Lechner B.E."/>
            <person name="Liimatainen K."/>
            <person name="Lipzen A."/>
            <person name="Lukacs Z."/>
            <person name="Mihaltcheva S."/>
            <person name="Morgado L.N."/>
            <person name="Niskanen T."/>
            <person name="Noordeloos M.E."/>
            <person name="Ohm R.A."/>
            <person name="Ortiz-Santana B."/>
            <person name="Ovrebo C."/>
            <person name="Racz N."/>
            <person name="Riley R."/>
            <person name="Savchenko A."/>
            <person name="Shiryaev A."/>
            <person name="Soop K."/>
            <person name="Spirin V."/>
            <person name="Szebenyi C."/>
            <person name="Tomsovsky M."/>
            <person name="Tulloss R.E."/>
            <person name="Uehling J."/>
            <person name="Grigoriev I.V."/>
            <person name="Vagvolgyi C."/>
            <person name="Papp T."/>
            <person name="Martin F.M."/>
            <person name="Miettinen O."/>
            <person name="Hibbett D.S."/>
            <person name="Nagy L.G."/>
        </authorList>
    </citation>
    <scope>NUCLEOTIDE SEQUENCE [LARGE SCALE GENOMIC DNA]</scope>
    <source>
        <strain evidence="1 2">CBS 309.79</strain>
    </source>
</reference>
<name>A0A5C3QST9_9AGAR</name>
<dbReference type="STRING" id="1884261.A0A5C3QST9"/>
<accession>A0A5C3QST9</accession>
<dbReference type="OrthoDB" id="3056489at2759"/>
<dbReference type="AlphaFoldDB" id="A0A5C3QST9"/>
<evidence type="ECO:0000313" key="2">
    <source>
        <dbReference type="Proteomes" id="UP000305067"/>
    </source>
</evidence>
<dbReference type="EMBL" id="ML178817">
    <property type="protein sequence ID" value="TFL05055.1"/>
    <property type="molecule type" value="Genomic_DNA"/>
</dbReference>
<organism evidence="1 2">
    <name type="scientific">Pterulicium gracile</name>
    <dbReference type="NCBI Taxonomy" id="1884261"/>
    <lineage>
        <taxon>Eukaryota</taxon>
        <taxon>Fungi</taxon>
        <taxon>Dikarya</taxon>
        <taxon>Basidiomycota</taxon>
        <taxon>Agaricomycotina</taxon>
        <taxon>Agaricomycetes</taxon>
        <taxon>Agaricomycetidae</taxon>
        <taxon>Agaricales</taxon>
        <taxon>Pleurotineae</taxon>
        <taxon>Pterulaceae</taxon>
        <taxon>Pterulicium</taxon>
    </lineage>
</organism>
<gene>
    <name evidence="1" type="ORF">BDV98DRAFT_589776</name>
</gene>
<evidence type="ECO:0000313" key="1">
    <source>
        <dbReference type="EMBL" id="TFL05055.1"/>
    </source>
</evidence>
<protein>
    <recommendedName>
        <fullName evidence="3">CCHC-type domain-containing protein</fullName>
    </recommendedName>
</protein>
<proteinExistence type="predicted"/>
<keyword evidence="2" id="KW-1185">Reference proteome</keyword>
<evidence type="ECO:0008006" key="3">
    <source>
        <dbReference type="Google" id="ProtNLM"/>
    </source>
</evidence>
<dbReference type="Proteomes" id="UP000305067">
    <property type="component" value="Unassembled WGS sequence"/>
</dbReference>
<sequence length="443" mass="48340">MDHNNHQQTLIGQQLAQQTQATQQQVQQQLNQQQVQLLPPQTPPPPQAPPQPPLMVQDRIFQVLAENQQELICKHAAALQPSYRVAVKAPKSFNGKFGPEACNFLVAFFSYVLATGPTLNVRKNGKWAPNHKKWIKAALLYLTGLAATWARLFCKQLVNHCGDRNKPSPFVMSWNTFMVEFQCLFKPADSVQGFEVAPYAAAFRELALQTGLSDANHLCCFKSYLSLEVKDMLLAVPLAEQNTLSGMIGSAILVGERLKTRELERAEERARSQGGFGFGRTNTTTAGACGFFNTFTPSTPRAPAPAAINPMVMDINALYVNTFCLPVSKEFLCAMSGWCYGCGSRDHIKRDGNHERNICKGCGKPGHRCAVCYREFLARHQAAPGTASHCAPQAAPAVPYRVAAAIAAPAAPATTPATEHVAALCDQIAIFEAEMAANPNTPF</sequence>